<dbReference type="Proteomes" id="UP001470230">
    <property type="component" value="Unassembled WGS sequence"/>
</dbReference>
<dbReference type="InterPro" id="IPR000008">
    <property type="entry name" value="C2_dom"/>
</dbReference>
<feature type="domain" description="C2" evidence="1">
    <location>
        <begin position="1"/>
        <end position="100"/>
    </location>
</feature>
<name>A0ABR2HCQ5_9EUKA</name>
<reference evidence="2 3" key="1">
    <citation type="submission" date="2024-04" db="EMBL/GenBank/DDBJ databases">
        <title>Tritrichomonas musculus Genome.</title>
        <authorList>
            <person name="Alves-Ferreira E."/>
            <person name="Grigg M."/>
            <person name="Lorenzi H."/>
            <person name="Galac M."/>
        </authorList>
    </citation>
    <scope>NUCLEOTIDE SEQUENCE [LARGE SCALE GENOMIC DNA]</scope>
    <source>
        <strain evidence="2 3">EAF2021</strain>
    </source>
</reference>
<keyword evidence="3" id="KW-1185">Reference proteome</keyword>
<dbReference type="EMBL" id="JAPFFF010000034">
    <property type="protein sequence ID" value="KAK8843899.1"/>
    <property type="molecule type" value="Genomic_DNA"/>
</dbReference>
<evidence type="ECO:0000313" key="3">
    <source>
        <dbReference type="Proteomes" id="UP001470230"/>
    </source>
</evidence>
<dbReference type="PROSITE" id="PS50004">
    <property type="entry name" value="C2"/>
    <property type="match status" value="1"/>
</dbReference>
<accession>A0ABR2HCQ5</accession>
<evidence type="ECO:0000259" key="1">
    <source>
        <dbReference type="PROSITE" id="PS50004"/>
    </source>
</evidence>
<comment type="caution">
    <text evidence="2">The sequence shown here is derived from an EMBL/GenBank/DDBJ whole genome shotgun (WGS) entry which is preliminary data.</text>
</comment>
<dbReference type="SUPFAM" id="SSF49562">
    <property type="entry name" value="C2 domain (Calcium/lipid-binding domain, CaLB)"/>
    <property type="match status" value="1"/>
</dbReference>
<dbReference type="Gene3D" id="2.60.40.150">
    <property type="entry name" value="C2 domain"/>
    <property type="match status" value="1"/>
</dbReference>
<sequence length="178" mass="20644">MIHIRVLSAESQPVYTKKVWKTKIYCFSLSSCRYLYGSFKNKDNTTNPKWNGEFDVDLLRCSNLSFIIFSSRLLSHEVYLGRVEIDFNNFLYQEPGNQILKSPQSVVQCSFPITSCSPSNSFLTLSFSYYPKIYRPIKFQSVSSPMIHVFTTYSPSVEICPVEIEFIQAYYIDEKKAV</sequence>
<dbReference type="InterPro" id="IPR035892">
    <property type="entry name" value="C2_domain_sf"/>
</dbReference>
<organism evidence="2 3">
    <name type="scientific">Tritrichomonas musculus</name>
    <dbReference type="NCBI Taxonomy" id="1915356"/>
    <lineage>
        <taxon>Eukaryota</taxon>
        <taxon>Metamonada</taxon>
        <taxon>Parabasalia</taxon>
        <taxon>Tritrichomonadida</taxon>
        <taxon>Tritrichomonadidae</taxon>
        <taxon>Tritrichomonas</taxon>
    </lineage>
</organism>
<gene>
    <name evidence="2" type="ORF">M9Y10_024981</name>
</gene>
<proteinExistence type="predicted"/>
<protein>
    <recommendedName>
        <fullName evidence="1">C2 domain-containing protein</fullName>
    </recommendedName>
</protein>
<dbReference type="Pfam" id="PF00168">
    <property type="entry name" value="C2"/>
    <property type="match status" value="1"/>
</dbReference>
<evidence type="ECO:0000313" key="2">
    <source>
        <dbReference type="EMBL" id="KAK8843899.1"/>
    </source>
</evidence>